<keyword evidence="1" id="KW-0472">Membrane</keyword>
<name>A0A3N4K114_9PEZI</name>
<keyword evidence="3" id="KW-1185">Reference proteome</keyword>
<keyword evidence="1" id="KW-1133">Transmembrane helix</keyword>
<evidence type="ECO:0000313" key="3">
    <source>
        <dbReference type="Proteomes" id="UP000276215"/>
    </source>
</evidence>
<keyword evidence="1" id="KW-0812">Transmembrane</keyword>
<sequence length="169" mass="19336">MFVIFGWISKEWVECVGHTTISSYYSELQSTFDITAFSPFPKIPISKFRGLEPRMAALFIWGTTLILAELFTLWATSENAIPVLYIGIFYYKLSLYSRSRLKARHKRKGFPYKSVRLQLGRASTREIVISDTKVPVSLVIDSILAVPSGQFFRAADSIRTPHTFHLLSY</sequence>
<organism evidence="2 3">
    <name type="scientific">Choiromyces venosus 120613-1</name>
    <dbReference type="NCBI Taxonomy" id="1336337"/>
    <lineage>
        <taxon>Eukaryota</taxon>
        <taxon>Fungi</taxon>
        <taxon>Dikarya</taxon>
        <taxon>Ascomycota</taxon>
        <taxon>Pezizomycotina</taxon>
        <taxon>Pezizomycetes</taxon>
        <taxon>Pezizales</taxon>
        <taxon>Tuberaceae</taxon>
        <taxon>Choiromyces</taxon>
    </lineage>
</organism>
<accession>A0A3N4K114</accession>
<feature type="transmembrane region" description="Helical" evidence="1">
    <location>
        <begin position="55"/>
        <end position="74"/>
    </location>
</feature>
<feature type="transmembrane region" description="Helical" evidence="1">
    <location>
        <begin position="80"/>
        <end position="97"/>
    </location>
</feature>
<dbReference type="Proteomes" id="UP000276215">
    <property type="component" value="Unassembled WGS sequence"/>
</dbReference>
<reference evidence="2 3" key="1">
    <citation type="journal article" date="2018" name="Nat. Ecol. Evol.">
        <title>Pezizomycetes genomes reveal the molecular basis of ectomycorrhizal truffle lifestyle.</title>
        <authorList>
            <person name="Murat C."/>
            <person name="Payen T."/>
            <person name="Noel B."/>
            <person name="Kuo A."/>
            <person name="Morin E."/>
            <person name="Chen J."/>
            <person name="Kohler A."/>
            <person name="Krizsan K."/>
            <person name="Balestrini R."/>
            <person name="Da Silva C."/>
            <person name="Montanini B."/>
            <person name="Hainaut M."/>
            <person name="Levati E."/>
            <person name="Barry K.W."/>
            <person name="Belfiori B."/>
            <person name="Cichocki N."/>
            <person name="Clum A."/>
            <person name="Dockter R.B."/>
            <person name="Fauchery L."/>
            <person name="Guy J."/>
            <person name="Iotti M."/>
            <person name="Le Tacon F."/>
            <person name="Lindquist E.A."/>
            <person name="Lipzen A."/>
            <person name="Malagnac F."/>
            <person name="Mello A."/>
            <person name="Molinier V."/>
            <person name="Miyauchi S."/>
            <person name="Poulain J."/>
            <person name="Riccioni C."/>
            <person name="Rubini A."/>
            <person name="Sitrit Y."/>
            <person name="Splivallo R."/>
            <person name="Traeger S."/>
            <person name="Wang M."/>
            <person name="Zifcakova L."/>
            <person name="Wipf D."/>
            <person name="Zambonelli A."/>
            <person name="Paolocci F."/>
            <person name="Nowrousian M."/>
            <person name="Ottonello S."/>
            <person name="Baldrian P."/>
            <person name="Spatafora J.W."/>
            <person name="Henrissat B."/>
            <person name="Nagy L.G."/>
            <person name="Aury J.M."/>
            <person name="Wincker P."/>
            <person name="Grigoriev I.V."/>
            <person name="Bonfante P."/>
            <person name="Martin F.M."/>
        </authorList>
    </citation>
    <scope>NUCLEOTIDE SEQUENCE [LARGE SCALE GENOMIC DNA]</scope>
    <source>
        <strain evidence="2 3">120613-1</strain>
    </source>
</reference>
<dbReference type="EMBL" id="ML120386">
    <property type="protein sequence ID" value="RPA99604.1"/>
    <property type="molecule type" value="Genomic_DNA"/>
</dbReference>
<gene>
    <name evidence="2" type="ORF">L873DRAFT_896115</name>
</gene>
<dbReference type="AlphaFoldDB" id="A0A3N4K114"/>
<evidence type="ECO:0000256" key="1">
    <source>
        <dbReference type="SAM" id="Phobius"/>
    </source>
</evidence>
<evidence type="ECO:0000313" key="2">
    <source>
        <dbReference type="EMBL" id="RPA99604.1"/>
    </source>
</evidence>
<protein>
    <submittedName>
        <fullName evidence="2">Uncharacterized protein</fullName>
    </submittedName>
</protein>
<proteinExistence type="predicted"/>